<evidence type="ECO:0000256" key="1">
    <source>
        <dbReference type="ARBA" id="ARBA00001917"/>
    </source>
</evidence>
<evidence type="ECO:0000256" key="2">
    <source>
        <dbReference type="ARBA" id="ARBA00007118"/>
    </source>
</evidence>
<dbReference type="EMBL" id="JAERTY010000008">
    <property type="protein sequence ID" value="MBL1409945.1"/>
    <property type="molecule type" value="Genomic_DNA"/>
</dbReference>
<dbReference type="Pfam" id="PF00881">
    <property type="entry name" value="Nitroreductase"/>
    <property type="match status" value="1"/>
</dbReference>
<feature type="domain" description="Nitroreductase" evidence="7">
    <location>
        <begin position="8"/>
        <end position="180"/>
    </location>
</feature>
<dbReference type="InterPro" id="IPR033878">
    <property type="entry name" value="NfsB-like"/>
</dbReference>
<dbReference type="InterPro" id="IPR029479">
    <property type="entry name" value="Nitroreductase"/>
</dbReference>
<evidence type="ECO:0000256" key="5">
    <source>
        <dbReference type="ARBA" id="ARBA00022857"/>
    </source>
</evidence>
<reference evidence="8 9" key="1">
    <citation type="submission" date="2021-01" db="EMBL/GenBank/DDBJ databases">
        <title>C459-1 draft genome sequence.</title>
        <authorList>
            <person name="Zhang X.-F."/>
        </authorList>
    </citation>
    <scope>NUCLEOTIDE SEQUENCE [LARGE SCALE GENOMIC DNA]</scope>
    <source>
        <strain evidence="9">C459-1</strain>
    </source>
</reference>
<evidence type="ECO:0000259" key="7">
    <source>
        <dbReference type="Pfam" id="PF00881"/>
    </source>
</evidence>
<evidence type="ECO:0000256" key="6">
    <source>
        <dbReference type="ARBA" id="ARBA00023002"/>
    </source>
</evidence>
<keyword evidence="5" id="KW-0521">NADP</keyword>
<evidence type="ECO:0000313" key="9">
    <source>
        <dbReference type="Proteomes" id="UP000625283"/>
    </source>
</evidence>
<dbReference type="PANTHER" id="PTHR43673">
    <property type="entry name" value="NAD(P)H NITROREDUCTASE YDGI-RELATED"/>
    <property type="match status" value="1"/>
</dbReference>
<evidence type="ECO:0000313" key="8">
    <source>
        <dbReference type="EMBL" id="MBL1409945.1"/>
    </source>
</evidence>
<comment type="cofactor">
    <cofactor evidence="1">
        <name>FMN</name>
        <dbReference type="ChEBI" id="CHEBI:58210"/>
    </cofactor>
</comment>
<gene>
    <name evidence="8" type="ORF">JKG61_14395</name>
</gene>
<proteinExistence type="inferred from homology"/>
<keyword evidence="6" id="KW-0560">Oxidoreductase</keyword>
<protein>
    <submittedName>
        <fullName evidence="8">NAD(P)H-dependent oxidoreductase</fullName>
    </submittedName>
</protein>
<evidence type="ECO:0000256" key="4">
    <source>
        <dbReference type="ARBA" id="ARBA00022643"/>
    </source>
</evidence>
<comment type="caution">
    <text evidence="8">The sequence shown here is derived from an EMBL/GenBank/DDBJ whole genome shotgun (WGS) entry which is preliminary data.</text>
</comment>
<sequence length="209" mass="24359">MEFLKNAAWRYATKKFDRNRKITQQNLEFIKKSIQLAPSSYGLQFYKVLIIEDQKLKEQLMPHSWNQEQIIDCSHLFVFCNYQSVTDQLVDDYIERKSIIQETAFESIEGYGAFIKSKIAEKSTEETTTWLKNQTYLALGMLLSICADLKIDSCPMEGFEPDAYNRILNLEKKNLNACVIATTGYRDITDNTQHENKVRKSVELLFDII</sequence>
<name>A0ABS1R6L6_9SPHI</name>
<dbReference type="SUPFAM" id="SSF55469">
    <property type="entry name" value="FMN-dependent nitroreductase-like"/>
    <property type="match status" value="1"/>
</dbReference>
<keyword evidence="4" id="KW-0288">FMN</keyword>
<keyword evidence="9" id="KW-1185">Reference proteome</keyword>
<comment type="similarity">
    <text evidence="2">Belongs to the nitroreductase family.</text>
</comment>
<dbReference type="CDD" id="cd02149">
    <property type="entry name" value="NfsB-like"/>
    <property type="match status" value="1"/>
</dbReference>
<dbReference type="Proteomes" id="UP000625283">
    <property type="component" value="Unassembled WGS sequence"/>
</dbReference>
<dbReference type="Gene3D" id="3.40.109.10">
    <property type="entry name" value="NADH Oxidase"/>
    <property type="match status" value="1"/>
</dbReference>
<organism evidence="8 9">
    <name type="scientific">Sphingobacterium faecale</name>
    <dbReference type="NCBI Taxonomy" id="2803775"/>
    <lineage>
        <taxon>Bacteria</taxon>
        <taxon>Pseudomonadati</taxon>
        <taxon>Bacteroidota</taxon>
        <taxon>Sphingobacteriia</taxon>
        <taxon>Sphingobacteriales</taxon>
        <taxon>Sphingobacteriaceae</taxon>
        <taxon>Sphingobacterium</taxon>
    </lineage>
</organism>
<accession>A0ABS1R6L6</accession>
<dbReference type="RefSeq" id="WP_202103659.1">
    <property type="nucleotide sequence ID" value="NZ_JAERTY010000008.1"/>
</dbReference>
<evidence type="ECO:0000256" key="3">
    <source>
        <dbReference type="ARBA" id="ARBA00022630"/>
    </source>
</evidence>
<dbReference type="InterPro" id="IPR000415">
    <property type="entry name" value="Nitroreductase-like"/>
</dbReference>
<dbReference type="PANTHER" id="PTHR43673:SF2">
    <property type="entry name" value="NITROREDUCTASE"/>
    <property type="match status" value="1"/>
</dbReference>
<keyword evidence="3" id="KW-0285">Flavoprotein</keyword>